<evidence type="ECO:0000313" key="18">
    <source>
        <dbReference type="Proteomes" id="UP000460718"/>
    </source>
</evidence>
<evidence type="ECO:0000313" key="4">
    <source>
        <dbReference type="EMBL" id="KAE9030733.1"/>
    </source>
</evidence>
<feature type="compositionally biased region" description="Low complexity" evidence="2">
    <location>
        <begin position="624"/>
        <end position="634"/>
    </location>
</feature>
<evidence type="ECO:0000313" key="12">
    <source>
        <dbReference type="Proteomes" id="UP000429523"/>
    </source>
</evidence>
<evidence type="ECO:0000313" key="10">
    <source>
        <dbReference type="EMBL" id="KAE9330064.1"/>
    </source>
</evidence>
<feature type="compositionally biased region" description="Polar residues" evidence="2">
    <location>
        <begin position="529"/>
        <end position="541"/>
    </location>
</feature>
<dbReference type="Proteomes" id="UP000441208">
    <property type="component" value="Unassembled WGS sequence"/>
</dbReference>
<dbReference type="EMBL" id="QXGE01000011">
    <property type="protein sequence ID" value="KAE9330064.1"/>
    <property type="molecule type" value="Genomic_DNA"/>
</dbReference>
<organism evidence="4 18">
    <name type="scientific">Phytophthora fragariae</name>
    <dbReference type="NCBI Taxonomy" id="53985"/>
    <lineage>
        <taxon>Eukaryota</taxon>
        <taxon>Sar</taxon>
        <taxon>Stramenopiles</taxon>
        <taxon>Oomycota</taxon>
        <taxon>Peronosporomycetes</taxon>
        <taxon>Peronosporales</taxon>
        <taxon>Peronosporaceae</taxon>
        <taxon>Phytophthora</taxon>
    </lineage>
</organism>
<protein>
    <recommendedName>
        <fullName evidence="21">Protein FAM184A/B N-terminal domain-containing protein</fullName>
    </recommendedName>
</protein>
<feature type="compositionally biased region" description="Basic and acidic residues" evidence="2">
    <location>
        <begin position="639"/>
        <end position="662"/>
    </location>
</feature>
<evidence type="ECO:0000313" key="11">
    <source>
        <dbReference type="EMBL" id="KAE9361672.1"/>
    </source>
</evidence>
<dbReference type="Proteomes" id="UP000437068">
    <property type="component" value="Unassembled WGS sequence"/>
</dbReference>
<evidence type="ECO:0000313" key="15">
    <source>
        <dbReference type="Proteomes" id="UP000440367"/>
    </source>
</evidence>
<gene>
    <name evidence="10" type="ORF">PF001_g581</name>
    <name evidence="9" type="ORF">PF002_g1153</name>
    <name evidence="8" type="ORF">PF004_g794</name>
    <name evidence="7" type="ORF">PF005_g885</name>
    <name evidence="6" type="ORF">PF006_g773</name>
    <name evidence="5" type="ORF">PF007_g578</name>
    <name evidence="11" type="ORF">PF008_g826</name>
    <name evidence="3" type="ORF">PF009_g579</name>
    <name evidence="4" type="ORF">PF011_g495</name>
</gene>
<feature type="compositionally biased region" description="Basic residues" evidence="2">
    <location>
        <begin position="663"/>
        <end position="673"/>
    </location>
</feature>
<evidence type="ECO:0000313" key="19">
    <source>
        <dbReference type="Proteomes" id="UP000476176"/>
    </source>
</evidence>
<dbReference type="EMBL" id="QXGF01000011">
    <property type="protein sequence ID" value="KAE8949905.1"/>
    <property type="molecule type" value="Genomic_DNA"/>
</dbReference>
<evidence type="ECO:0000313" key="5">
    <source>
        <dbReference type="EMBL" id="KAE9140715.1"/>
    </source>
</evidence>
<evidence type="ECO:0000313" key="17">
    <source>
        <dbReference type="Proteomes" id="UP000441208"/>
    </source>
</evidence>
<dbReference type="EMBL" id="QXGD01000027">
    <property type="protein sequence ID" value="KAE9257273.1"/>
    <property type="molecule type" value="Genomic_DNA"/>
</dbReference>
<evidence type="ECO:0000313" key="14">
    <source>
        <dbReference type="Proteomes" id="UP000437068"/>
    </source>
</evidence>
<dbReference type="AlphaFoldDB" id="A0A6A3MS07"/>
<feature type="compositionally biased region" description="Polar residues" evidence="2">
    <location>
        <begin position="493"/>
        <end position="502"/>
    </location>
</feature>
<feature type="region of interest" description="Disordered" evidence="2">
    <location>
        <begin position="620"/>
        <end position="673"/>
    </location>
</feature>
<evidence type="ECO:0000313" key="13">
    <source>
        <dbReference type="Proteomes" id="UP000433483"/>
    </source>
</evidence>
<dbReference type="EMBL" id="QXFY01000018">
    <property type="protein sequence ID" value="KAE9361672.1"/>
    <property type="molecule type" value="Genomic_DNA"/>
</dbReference>
<dbReference type="Proteomes" id="UP000440367">
    <property type="component" value="Unassembled WGS sequence"/>
</dbReference>
<keyword evidence="1" id="KW-0175">Coiled coil</keyword>
<evidence type="ECO:0000256" key="1">
    <source>
        <dbReference type="SAM" id="Coils"/>
    </source>
</evidence>
<evidence type="ECO:0000313" key="6">
    <source>
        <dbReference type="EMBL" id="KAE9155263.1"/>
    </source>
</evidence>
<evidence type="ECO:0008006" key="21">
    <source>
        <dbReference type="Google" id="ProtNLM"/>
    </source>
</evidence>
<dbReference type="EMBL" id="QXGB01000019">
    <property type="protein sequence ID" value="KAE9236902.1"/>
    <property type="molecule type" value="Genomic_DNA"/>
</dbReference>
<reference evidence="18 19" key="1">
    <citation type="submission" date="2018-09" db="EMBL/GenBank/DDBJ databases">
        <title>Genomic investigation of the strawberry pathogen Phytophthora fragariae indicates pathogenicity is determined by transcriptional variation in three key races.</title>
        <authorList>
            <person name="Adams T.M."/>
            <person name="Armitage A.D."/>
            <person name="Sobczyk M.K."/>
            <person name="Bates H.J."/>
            <person name="Dunwell J.M."/>
            <person name="Nellist C.F."/>
            <person name="Harrison R.J."/>
        </authorList>
    </citation>
    <scope>NUCLEOTIDE SEQUENCE [LARGE SCALE GENOMIC DNA]</scope>
    <source>
        <strain evidence="10 14">A4</strain>
        <strain evidence="9 15">BC-1</strain>
        <strain evidence="8 19">BC-23</strain>
        <strain evidence="7 13">NOV-27</strain>
        <strain evidence="6 16">NOV-5</strain>
        <strain evidence="5 17">NOV-71</strain>
        <strain evidence="11 20">NOV-77</strain>
        <strain evidence="3 12">NOV-9</strain>
        <strain evidence="4 18">SCRP245</strain>
    </source>
</reference>
<dbReference type="Proteomes" id="UP000429523">
    <property type="component" value="Unassembled WGS sequence"/>
</dbReference>
<dbReference type="Proteomes" id="UP000476176">
    <property type="component" value="Unassembled WGS sequence"/>
</dbReference>
<evidence type="ECO:0000313" key="7">
    <source>
        <dbReference type="EMBL" id="KAE9236902.1"/>
    </source>
</evidence>
<dbReference type="EMBL" id="QXFW01000011">
    <property type="protein sequence ID" value="KAE9030733.1"/>
    <property type="molecule type" value="Genomic_DNA"/>
</dbReference>
<dbReference type="OrthoDB" id="10256467at2759"/>
<evidence type="ECO:0000313" key="9">
    <source>
        <dbReference type="EMBL" id="KAE9257273.1"/>
    </source>
</evidence>
<comment type="caution">
    <text evidence="4">The sequence shown here is derived from an EMBL/GenBank/DDBJ whole genome shotgun (WGS) entry which is preliminary data.</text>
</comment>
<sequence length="673" mass="77412">MAALPPLSGHKSELRDPTLEELYTGPARALPDEIQQLAVEDTACTFCGVSYFVFAEVQTLQMTVKQSKKVFRDFVRFMERERFVARELRQQVTELKGNFAELVVTCSASATKLAEENEFQITAKQQALTQLERVQEELFASEEASKELQMLTKRSEEEQKMAHALVEQKLRNEILHLSSQVESCKLRSESQQASFKEDQERGQLRIRELESKLVESQSHWTAAERQMVTERDVLKQKLLAVNERVELESNTAQQLEVQLTAIREELARVVSASDTERKSNSQMSSEIIQIKHQLQALEKTRAQLYSENGRLKDEKYKLEDEIKALRLHADQLQGQLSISTTSTEKVKADYARDLEKLRSEHGVEINRLQRDHARAIEELQISQNTYLDYLEKETTELQMQGAQASHQAILTLEEKLRDAERRANEWKDRAVQNASEREEARRNSSHFESMAQMLQDKLKSSERDKQKTMDESKAASATLENKLMASQREADSVRQNANQQKALQDKNAALQQQIIDLHSELENLREQLTKPQPQVAWQTDPANDRKGSREERSNQDSHDNEKIISQLRHTLKQKDREIALLQQTVHRECMERTSLLERMRSGKVLPELPDVVPASFEKFERTSVMRSVTSSSSEDTGEGSERLGHGAIEDQQPKASFYEKLRRAGSRKPKTRK</sequence>
<feature type="region of interest" description="Disordered" evidence="2">
    <location>
        <begin position="527"/>
        <end position="562"/>
    </location>
</feature>
<accession>A0A6A3MS07</accession>
<feature type="coiled-coil region" evidence="1">
    <location>
        <begin position="124"/>
        <end position="161"/>
    </location>
</feature>
<evidence type="ECO:0000313" key="20">
    <source>
        <dbReference type="Proteomes" id="UP000486351"/>
    </source>
</evidence>
<dbReference type="EMBL" id="QXGC01000017">
    <property type="protein sequence ID" value="KAE9255007.1"/>
    <property type="molecule type" value="Genomic_DNA"/>
</dbReference>
<feature type="compositionally biased region" description="Basic and acidic residues" evidence="2">
    <location>
        <begin position="424"/>
        <end position="442"/>
    </location>
</feature>
<proteinExistence type="predicted"/>
<feature type="region of interest" description="Disordered" evidence="2">
    <location>
        <begin position="424"/>
        <end position="477"/>
    </location>
</feature>
<dbReference type="EMBL" id="QXFZ01000011">
    <property type="protein sequence ID" value="KAE9140715.1"/>
    <property type="molecule type" value="Genomic_DNA"/>
</dbReference>
<evidence type="ECO:0000313" key="8">
    <source>
        <dbReference type="EMBL" id="KAE9255007.1"/>
    </source>
</evidence>
<evidence type="ECO:0000313" key="16">
    <source>
        <dbReference type="Proteomes" id="UP000440732"/>
    </source>
</evidence>
<dbReference type="Proteomes" id="UP000486351">
    <property type="component" value="Unassembled WGS sequence"/>
</dbReference>
<name>A0A6A3MS07_9STRA</name>
<keyword evidence="13" id="KW-1185">Reference proteome</keyword>
<dbReference type="Proteomes" id="UP000460718">
    <property type="component" value="Unassembled WGS sequence"/>
</dbReference>
<dbReference type="EMBL" id="QXGA01000017">
    <property type="protein sequence ID" value="KAE9155263.1"/>
    <property type="molecule type" value="Genomic_DNA"/>
</dbReference>
<evidence type="ECO:0000313" key="3">
    <source>
        <dbReference type="EMBL" id="KAE8949905.1"/>
    </source>
</evidence>
<evidence type="ECO:0000256" key="2">
    <source>
        <dbReference type="SAM" id="MobiDB-lite"/>
    </source>
</evidence>
<feature type="compositionally biased region" description="Basic and acidic residues" evidence="2">
    <location>
        <begin position="456"/>
        <end position="473"/>
    </location>
</feature>
<dbReference type="Proteomes" id="UP000440732">
    <property type="component" value="Unassembled WGS sequence"/>
</dbReference>
<feature type="region of interest" description="Disordered" evidence="2">
    <location>
        <begin position="486"/>
        <end position="505"/>
    </location>
</feature>
<dbReference type="Proteomes" id="UP000433483">
    <property type="component" value="Unassembled WGS sequence"/>
</dbReference>
<feature type="compositionally biased region" description="Basic and acidic residues" evidence="2">
    <location>
        <begin position="542"/>
        <end position="562"/>
    </location>
</feature>